<name>A0A2P2PTS2_RHIMU</name>
<evidence type="ECO:0000313" key="1">
    <source>
        <dbReference type="EMBL" id="MBX58142.1"/>
    </source>
</evidence>
<organism evidence="1">
    <name type="scientific">Rhizophora mucronata</name>
    <name type="common">Asiatic mangrove</name>
    <dbReference type="NCBI Taxonomy" id="61149"/>
    <lineage>
        <taxon>Eukaryota</taxon>
        <taxon>Viridiplantae</taxon>
        <taxon>Streptophyta</taxon>
        <taxon>Embryophyta</taxon>
        <taxon>Tracheophyta</taxon>
        <taxon>Spermatophyta</taxon>
        <taxon>Magnoliopsida</taxon>
        <taxon>eudicotyledons</taxon>
        <taxon>Gunneridae</taxon>
        <taxon>Pentapetalae</taxon>
        <taxon>rosids</taxon>
        <taxon>fabids</taxon>
        <taxon>Malpighiales</taxon>
        <taxon>Rhizophoraceae</taxon>
        <taxon>Rhizophora</taxon>
    </lineage>
</organism>
<protein>
    <submittedName>
        <fullName evidence="1">Uncharacterized protein</fullName>
    </submittedName>
</protein>
<dbReference type="EMBL" id="GGEC01077658">
    <property type="protein sequence ID" value="MBX58142.1"/>
    <property type="molecule type" value="Transcribed_RNA"/>
</dbReference>
<proteinExistence type="predicted"/>
<reference evidence="1" key="1">
    <citation type="submission" date="2018-02" db="EMBL/GenBank/DDBJ databases">
        <title>Rhizophora mucronata_Transcriptome.</title>
        <authorList>
            <person name="Meera S.P."/>
            <person name="Sreeshan A."/>
            <person name="Augustine A."/>
        </authorList>
    </citation>
    <scope>NUCLEOTIDE SEQUENCE</scope>
    <source>
        <tissue evidence="1">Leaf</tissue>
    </source>
</reference>
<dbReference type="AlphaFoldDB" id="A0A2P2PTS2"/>
<sequence>MTILSINPGKRYFCVSSDENLSNVSSADLSRQKFPKTFL</sequence>
<accession>A0A2P2PTS2</accession>